<evidence type="ECO:0000313" key="2">
    <source>
        <dbReference type="EMBL" id="KAA1251715.1"/>
    </source>
</evidence>
<sequence length="89" mass="9254">MANPSAIILASSLTPAPRAPVSAAAAVLASRRSSFRPSRQERSAFRAAAVSTMVPLSLIESCPADTAVDTATLPDPASSGQRDKPYRRS</sequence>
<comment type="caution">
    <text evidence="2">The sequence shown here is derived from an EMBL/GenBank/DDBJ whole genome shotgun (WGS) entry which is preliminary data.</text>
</comment>
<name>A0A5B1BVE7_MYCSI</name>
<evidence type="ECO:0000313" key="3">
    <source>
        <dbReference type="Proteomes" id="UP000324701"/>
    </source>
</evidence>
<protein>
    <submittedName>
        <fullName evidence="2">Uncharacterized protein</fullName>
    </submittedName>
</protein>
<evidence type="ECO:0000256" key="1">
    <source>
        <dbReference type="SAM" id="MobiDB-lite"/>
    </source>
</evidence>
<accession>A0A5B1BVE7</accession>
<keyword evidence="3" id="KW-1185">Reference proteome</keyword>
<dbReference type="AlphaFoldDB" id="A0A5B1BVE7"/>
<dbReference type="Proteomes" id="UP000324701">
    <property type="component" value="Unassembled WGS sequence"/>
</dbReference>
<gene>
    <name evidence="2" type="ORF">F0Q45_02855</name>
</gene>
<feature type="region of interest" description="Disordered" evidence="1">
    <location>
        <begin position="67"/>
        <end position="89"/>
    </location>
</feature>
<organism evidence="2 3">
    <name type="scientific">Mycobacterium simiae</name>
    <name type="common">Mycobacterium habana</name>
    <dbReference type="NCBI Taxonomy" id="1784"/>
    <lineage>
        <taxon>Bacteria</taxon>
        <taxon>Bacillati</taxon>
        <taxon>Actinomycetota</taxon>
        <taxon>Actinomycetes</taxon>
        <taxon>Mycobacteriales</taxon>
        <taxon>Mycobacteriaceae</taxon>
        <taxon>Mycobacterium</taxon>
        <taxon>Mycobacterium simiae complex</taxon>
    </lineage>
</organism>
<reference evidence="2 3" key="1">
    <citation type="submission" date="2019-09" db="EMBL/GenBank/DDBJ databases">
        <title>Report of infection by Mycobacterium simiae a patient suffering from pulmonary tuberculosis.</title>
        <authorList>
            <person name="Mohanty P.S."/>
            <person name="Bansal A.K."/>
            <person name="Singh H."/>
            <person name="Sharma S."/>
            <person name="Patil S.A."/>
            <person name="Upadhaya P."/>
            <person name="Singh P.K."/>
            <person name="Kumar D."/>
            <person name="Kumar S."/>
            <person name="Singh R.K."/>
            <person name="Chaudhary B."/>
        </authorList>
    </citation>
    <scope>NUCLEOTIDE SEQUENCE [LARGE SCALE GENOMIC DNA]</scope>
    <source>
        <strain evidence="2 3">JAL-560-SIM</strain>
    </source>
</reference>
<proteinExistence type="predicted"/>
<dbReference type="EMBL" id="VTZN01000008">
    <property type="protein sequence ID" value="KAA1251715.1"/>
    <property type="molecule type" value="Genomic_DNA"/>
</dbReference>